<reference evidence="4" key="1">
    <citation type="journal article" date="2019" name="Int. J. Syst. Evol. Microbiol.">
        <title>The Global Catalogue of Microorganisms (GCM) 10K type strain sequencing project: providing services to taxonomists for standard genome sequencing and annotation.</title>
        <authorList>
            <consortium name="The Broad Institute Genomics Platform"/>
            <consortium name="The Broad Institute Genome Sequencing Center for Infectious Disease"/>
            <person name="Wu L."/>
            <person name="Ma J."/>
        </authorList>
    </citation>
    <scope>NUCLEOTIDE SEQUENCE [LARGE SCALE GENOMIC DNA]</scope>
    <source>
        <strain evidence="4">JCM 9458</strain>
    </source>
</reference>
<evidence type="ECO:0000313" key="4">
    <source>
        <dbReference type="Proteomes" id="UP001501676"/>
    </source>
</evidence>
<feature type="compositionally biased region" description="Pro residues" evidence="1">
    <location>
        <begin position="1"/>
        <end position="10"/>
    </location>
</feature>
<evidence type="ECO:0000256" key="1">
    <source>
        <dbReference type="SAM" id="MobiDB-lite"/>
    </source>
</evidence>
<keyword evidence="2" id="KW-0472">Membrane</keyword>
<evidence type="ECO:0000256" key="2">
    <source>
        <dbReference type="SAM" id="Phobius"/>
    </source>
</evidence>
<protein>
    <submittedName>
        <fullName evidence="3">Membrane protein</fullName>
    </submittedName>
</protein>
<comment type="caution">
    <text evidence="3">The sequence shown here is derived from an EMBL/GenBank/DDBJ whole genome shotgun (WGS) entry which is preliminary data.</text>
</comment>
<keyword evidence="2" id="KW-0812">Transmembrane</keyword>
<feature type="transmembrane region" description="Helical" evidence="2">
    <location>
        <begin position="249"/>
        <end position="270"/>
    </location>
</feature>
<feature type="region of interest" description="Disordered" evidence="1">
    <location>
        <begin position="1"/>
        <end position="21"/>
    </location>
</feature>
<dbReference type="EMBL" id="BAAAYN010000012">
    <property type="protein sequence ID" value="GAA3385906.1"/>
    <property type="molecule type" value="Genomic_DNA"/>
</dbReference>
<name>A0ABP6SVK5_9ACTN</name>
<feature type="transmembrane region" description="Helical" evidence="2">
    <location>
        <begin position="189"/>
        <end position="209"/>
    </location>
</feature>
<feature type="transmembrane region" description="Helical" evidence="2">
    <location>
        <begin position="163"/>
        <end position="183"/>
    </location>
</feature>
<keyword evidence="2" id="KW-1133">Transmembrane helix</keyword>
<evidence type="ECO:0000313" key="3">
    <source>
        <dbReference type="EMBL" id="GAA3385906.1"/>
    </source>
</evidence>
<feature type="transmembrane region" description="Helical" evidence="2">
    <location>
        <begin position="102"/>
        <end position="123"/>
    </location>
</feature>
<sequence length="280" mass="31757">MSAPPIPPASPASGTAPPGDQARARAKIGVRTLRTDRWWLAPLLTVLGLVAWLAYAVTRSFMQDFYWVADYHYLTPFYSPCVSNGCVPEAAHFGRVLPDVWWLPYAAFSLPFLLLFRLTCYYYRKAYYRSFWLSPPACAVSEPHRKYTGETRFPLIGQNLHRYAFYAAFLISIINTWDAILAFHSPGGGFGFGLGNVILLANVVLLWAYTLSCHSCRHIVGGRLKHFSKHPVRYRAWTFVSRLNARHMALAWITLASLAITDFYVMAVSAEWFSDLRFVG</sequence>
<dbReference type="RefSeq" id="WP_345727852.1">
    <property type="nucleotide sequence ID" value="NZ_BAAAYN010000012.1"/>
</dbReference>
<keyword evidence="4" id="KW-1185">Reference proteome</keyword>
<feature type="transmembrane region" description="Helical" evidence="2">
    <location>
        <begin position="38"/>
        <end position="57"/>
    </location>
</feature>
<accession>A0ABP6SVK5</accession>
<proteinExistence type="predicted"/>
<gene>
    <name evidence="3" type="ORF">GCM10020369_21260</name>
</gene>
<organism evidence="3 4">
    <name type="scientific">Cryptosporangium minutisporangium</name>
    <dbReference type="NCBI Taxonomy" id="113569"/>
    <lineage>
        <taxon>Bacteria</taxon>
        <taxon>Bacillati</taxon>
        <taxon>Actinomycetota</taxon>
        <taxon>Actinomycetes</taxon>
        <taxon>Cryptosporangiales</taxon>
        <taxon>Cryptosporangiaceae</taxon>
        <taxon>Cryptosporangium</taxon>
    </lineage>
</organism>
<dbReference type="Proteomes" id="UP001501676">
    <property type="component" value="Unassembled WGS sequence"/>
</dbReference>